<feature type="chain" id="PRO_5005188879" description="monogalactosyldiacylglycerol synthase" evidence="7">
    <location>
        <begin position="22"/>
        <end position="557"/>
    </location>
</feature>
<dbReference type="InterPro" id="IPR050519">
    <property type="entry name" value="Glycosyltransf_28_UgtP"/>
</dbReference>
<dbReference type="PANTHER" id="PTHR43025:SF3">
    <property type="entry name" value="MONOGALACTOSYLDIACYLGLYCEROL SYNTHASE 1, CHLOROPLASTIC"/>
    <property type="match status" value="1"/>
</dbReference>
<dbReference type="GO" id="GO:0031969">
    <property type="term" value="C:chloroplast membrane"/>
    <property type="evidence" value="ECO:0007669"/>
    <property type="project" value="UniProtKB-SubCell"/>
</dbReference>
<name>A0A0G4FJV7_VITBC</name>
<dbReference type="OrthoDB" id="200404at2759"/>
<dbReference type="VEuPathDB" id="CryptoDB:Vbra_5918"/>
<comment type="subcellular location">
    <subcellularLocation>
        <location evidence="5">Plastid</location>
        <location evidence="5">Chloroplast membrane</location>
    </subcellularLocation>
</comment>
<evidence type="ECO:0000313" key="10">
    <source>
        <dbReference type="EMBL" id="CEM14063.1"/>
    </source>
</evidence>
<evidence type="ECO:0000313" key="11">
    <source>
        <dbReference type="Proteomes" id="UP000041254"/>
    </source>
</evidence>
<dbReference type="Proteomes" id="UP000041254">
    <property type="component" value="Unassembled WGS sequence"/>
</dbReference>
<evidence type="ECO:0000256" key="3">
    <source>
        <dbReference type="ARBA" id="ARBA00022676"/>
    </source>
</evidence>
<dbReference type="STRING" id="1169540.A0A0G4FJV7"/>
<dbReference type="OMA" id="EEENCQY"/>
<evidence type="ECO:0000259" key="8">
    <source>
        <dbReference type="Pfam" id="PF04101"/>
    </source>
</evidence>
<feature type="compositionally biased region" description="Basic and acidic residues" evidence="6">
    <location>
        <begin position="106"/>
        <end position="120"/>
    </location>
</feature>
<keyword evidence="3" id="KW-0328">Glycosyltransferase</keyword>
<dbReference type="EMBL" id="CDMY01000452">
    <property type="protein sequence ID" value="CEM14063.1"/>
    <property type="molecule type" value="Genomic_DNA"/>
</dbReference>
<sequence length="557" mass="61903">MLVGLLISALSSFTAIHPASSSELSCHRHAVTEFHRFIHLSPLRRRPLRSTREATDDVLHPARNTAFLARPRIHQVASHLLPSSRRARRRQSSTREQRKACLCRNTRRDPAACEDGQDRRRLTRTSASKGGSAAVAEPPAVPREATGGKKDVKRVLIVMSDTGGGHKASALALKDALWENYNDNVDVRIVDIWTDYGVFPFNTFVPSYRFMSTYPITWKLFYEWTKWPSTIMGGEVVGHALCGSRFRQLIESYNPDLIVSVHPLCQHVMLRVLQDIRQMRNRNIPFVTVVTDLGGAHPSWFHPGVDLCFVPSQPVREIALQEGIKPDQMRQYGLPIRRGFWQQEKRPKGEIRDKLGLTKGVPTCLVVGGGEGVGGLDKVVDALVACLGTKPFDSEVVAICGKNGALRRRLERKYCDDAANANNGYPRMRPRNVSVKPHGFVTNMEDFMAAADCIVTKAGPGTIAESAIRGLPIMLSSYLPGQEEPNVPYVIDRGFGDYSSVPSQIARRVASWLEDPKKLQDMSGKAVASSRPSATIDIATELGEILALNKRERKRQS</sequence>
<dbReference type="InParanoid" id="A0A0G4FJV7"/>
<dbReference type="PANTHER" id="PTHR43025">
    <property type="entry name" value="MONOGALACTOSYLDIACYLGLYCEROL SYNTHASE"/>
    <property type="match status" value="1"/>
</dbReference>
<keyword evidence="4" id="KW-0808">Transferase</keyword>
<accession>A0A0G4FJV7</accession>
<dbReference type="GO" id="GO:0046509">
    <property type="term" value="F:1,2-diacylglycerol 3-beta-galactosyltransferase activity"/>
    <property type="evidence" value="ECO:0007669"/>
    <property type="project" value="UniProtKB-EC"/>
</dbReference>
<dbReference type="Pfam" id="PF04101">
    <property type="entry name" value="Glyco_tran_28_C"/>
    <property type="match status" value="1"/>
</dbReference>
<keyword evidence="7" id="KW-0732">Signal</keyword>
<evidence type="ECO:0000256" key="2">
    <source>
        <dbReference type="ARBA" id="ARBA00012615"/>
    </source>
</evidence>
<feature type="signal peptide" evidence="7">
    <location>
        <begin position="1"/>
        <end position="21"/>
    </location>
</feature>
<feature type="compositionally biased region" description="Low complexity" evidence="6">
    <location>
        <begin position="133"/>
        <end position="145"/>
    </location>
</feature>
<keyword evidence="11" id="KW-1185">Reference proteome</keyword>
<feature type="region of interest" description="Disordered" evidence="6">
    <location>
        <begin position="80"/>
        <end position="148"/>
    </location>
</feature>
<comment type="similarity">
    <text evidence="1">Belongs to the glycosyltransferase 28 family.</text>
</comment>
<evidence type="ECO:0000256" key="1">
    <source>
        <dbReference type="ARBA" id="ARBA00006962"/>
    </source>
</evidence>
<gene>
    <name evidence="10" type="ORF">Vbra_5918</name>
</gene>
<dbReference type="InterPro" id="IPR009695">
    <property type="entry name" value="Diacylglyc_glucosyltr_N"/>
</dbReference>
<evidence type="ECO:0000256" key="6">
    <source>
        <dbReference type="SAM" id="MobiDB-lite"/>
    </source>
</evidence>
<feature type="domain" description="Diacylglycerol glucosyltransferase N-terminal" evidence="9">
    <location>
        <begin position="166"/>
        <end position="336"/>
    </location>
</feature>
<dbReference type="InterPro" id="IPR007235">
    <property type="entry name" value="Glyco_trans_28_C"/>
</dbReference>
<evidence type="ECO:0000256" key="5">
    <source>
        <dbReference type="ARBA" id="ARBA00046299"/>
    </source>
</evidence>
<proteinExistence type="inferred from homology"/>
<evidence type="ECO:0000256" key="7">
    <source>
        <dbReference type="SAM" id="SignalP"/>
    </source>
</evidence>
<dbReference type="Pfam" id="PF06925">
    <property type="entry name" value="MGDG_synth"/>
    <property type="match status" value="1"/>
</dbReference>
<organism evidence="10 11">
    <name type="scientific">Vitrella brassicaformis (strain CCMP3155)</name>
    <dbReference type="NCBI Taxonomy" id="1169540"/>
    <lineage>
        <taxon>Eukaryota</taxon>
        <taxon>Sar</taxon>
        <taxon>Alveolata</taxon>
        <taxon>Colpodellida</taxon>
        <taxon>Vitrellaceae</taxon>
        <taxon>Vitrella</taxon>
    </lineage>
</organism>
<reference evidence="10 11" key="1">
    <citation type="submission" date="2014-11" db="EMBL/GenBank/DDBJ databases">
        <authorList>
            <person name="Zhu J."/>
            <person name="Qi W."/>
            <person name="Song R."/>
        </authorList>
    </citation>
    <scope>NUCLEOTIDE SEQUENCE [LARGE SCALE GENOMIC DNA]</scope>
</reference>
<dbReference type="Gene3D" id="3.40.50.2000">
    <property type="entry name" value="Glycogen Phosphorylase B"/>
    <property type="match status" value="1"/>
</dbReference>
<feature type="domain" description="Glycosyl transferase family 28 C-terminal" evidence="8">
    <location>
        <begin position="363"/>
        <end position="475"/>
    </location>
</feature>
<evidence type="ECO:0000259" key="9">
    <source>
        <dbReference type="Pfam" id="PF06925"/>
    </source>
</evidence>
<dbReference type="GO" id="GO:0009247">
    <property type="term" value="P:glycolipid biosynthetic process"/>
    <property type="evidence" value="ECO:0007669"/>
    <property type="project" value="InterPro"/>
</dbReference>
<dbReference type="PhylomeDB" id="A0A0G4FJV7"/>
<dbReference type="SUPFAM" id="SSF53756">
    <property type="entry name" value="UDP-Glycosyltransferase/glycogen phosphorylase"/>
    <property type="match status" value="1"/>
</dbReference>
<dbReference type="EC" id="2.4.1.46" evidence="2"/>
<evidence type="ECO:0000256" key="4">
    <source>
        <dbReference type="ARBA" id="ARBA00022679"/>
    </source>
</evidence>
<protein>
    <recommendedName>
        <fullName evidence="2">monogalactosyldiacylglycerol synthase</fullName>
        <ecNumber evidence="2">2.4.1.46</ecNumber>
    </recommendedName>
</protein>
<dbReference type="AlphaFoldDB" id="A0A0G4FJV7"/>